<comment type="caution">
    <text evidence="8">The sequence shown here is derived from an EMBL/GenBank/DDBJ whole genome shotgun (WGS) entry which is preliminary data.</text>
</comment>
<feature type="transmembrane region" description="Helical" evidence="6">
    <location>
        <begin position="741"/>
        <end position="759"/>
    </location>
</feature>
<dbReference type="Pfam" id="PF09822">
    <property type="entry name" value="ABC_transp_aux"/>
    <property type="match status" value="1"/>
</dbReference>
<evidence type="ECO:0000256" key="4">
    <source>
        <dbReference type="ARBA" id="ARBA00022989"/>
    </source>
</evidence>
<dbReference type="EMBL" id="SGXA01000001">
    <property type="protein sequence ID" value="RZS75063.1"/>
    <property type="molecule type" value="Genomic_DNA"/>
</dbReference>
<dbReference type="Pfam" id="PF12679">
    <property type="entry name" value="ABC2_membrane_2"/>
    <property type="match status" value="1"/>
</dbReference>
<dbReference type="OrthoDB" id="609779at2"/>
<accession>A0A4Q7N152</accession>
<gene>
    <name evidence="8" type="ORF">EV199_0922</name>
</gene>
<name>A0A4Q7N152_9BACT</name>
<evidence type="ECO:0000259" key="7">
    <source>
        <dbReference type="Pfam" id="PF09822"/>
    </source>
</evidence>
<evidence type="ECO:0000256" key="6">
    <source>
        <dbReference type="SAM" id="Phobius"/>
    </source>
</evidence>
<keyword evidence="2" id="KW-1003">Cell membrane</keyword>
<comment type="subcellular location">
    <subcellularLocation>
        <location evidence="1">Cell membrane</location>
        <topology evidence="1">Multi-pass membrane protein</topology>
    </subcellularLocation>
</comment>
<evidence type="ECO:0000256" key="1">
    <source>
        <dbReference type="ARBA" id="ARBA00004651"/>
    </source>
</evidence>
<feature type="transmembrane region" description="Helical" evidence="6">
    <location>
        <begin position="20"/>
        <end position="41"/>
    </location>
</feature>
<evidence type="ECO:0000256" key="2">
    <source>
        <dbReference type="ARBA" id="ARBA00022475"/>
    </source>
</evidence>
<protein>
    <submittedName>
        <fullName evidence="8">ABC-2 type transport system permease protein</fullName>
    </submittedName>
</protein>
<dbReference type="Proteomes" id="UP000293874">
    <property type="component" value="Unassembled WGS sequence"/>
</dbReference>
<reference evidence="8 9" key="1">
    <citation type="submission" date="2019-02" db="EMBL/GenBank/DDBJ databases">
        <title>Genomic Encyclopedia of Type Strains, Phase IV (KMG-IV): sequencing the most valuable type-strain genomes for metagenomic binning, comparative biology and taxonomic classification.</title>
        <authorList>
            <person name="Goeker M."/>
        </authorList>
    </citation>
    <scope>NUCLEOTIDE SEQUENCE [LARGE SCALE GENOMIC DNA]</scope>
    <source>
        <strain evidence="8 9">DSM 18116</strain>
    </source>
</reference>
<dbReference type="GO" id="GO:0140359">
    <property type="term" value="F:ABC-type transporter activity"/>
    <property type="evidence" value="ECO:0007669"/>
    <property type="project" value="InterPro"/>
</dbReference>
<evidence type="ECO:0000313" key="9">
    <source>
        <dbReference type="Proteomes" id="UP000293874"/>
    </source>
</evidence>
<organism evidence="8 9">
    <name type="scientific">Pseudobacter ginsenosidimutans</name>
    <dbReference type="NCBI Taxonomy" id="661488"/>
    <lineage>
        <taxon>Bacteria</taxon>
        <taxon>Pseudomonadati</taxon>
        <taxon>Bacteroidota</taxon>
        <taxon>Chitinophagia</taxon>
        <taxon>Chitinophagales</taxon>
        <taxon>Chitinophagaceae</taxon>
        <taxon>Pseudobacter</taxon>
    </lineage>
</organism>
<feature type="transmembrane region" description="Helical" evidence="6">
    <location>
        <begin position="174"/>
        <end position="193"/>
    </location>
</feature>
<keyword evidence="3 6" id="KW-0812">Transmembrane</keyword>
<dbReference type="PANTHER" id="PTHR30294">
    <property type="entry name" value="MEMBRANE COMPONENT OF ABC TRANSPORTER YHHJ-RELATED"/>
    <property type="match status" value="1"/>
</dbReference>
<feature type="transmembrane region" description="Helical" evidence="6">
    <location>
        <begin position="146"/>
        <end position="168"/>
    </location>
</feature>
<dbReference type="InterPro" id="IPR019196">
    <property type="entry name" value="ABC_transp_unknown"/>
</dbReference>
<feature type="domain" description="ABC-type uncharacterised transport system" evidence="7">
    <location>
        <begin position="451"/>
        <end position="686"/>
    </location>
</feature>
<dbReference type="InterPro" id="IPR051449">
    <property type="entry name" value="ABC-2_transporter_component"/>
</dbReference>
<feature type="transmembrane region" description="Helical" evidence="6">
    <location>
        <begin position="229"/>
        <end position="248"/>
    </location>
</feature>
<keyword evidence="5 6" id="KW-0472">Membrane</keyword>
<evidence type="ECO:0000256" key="3">
    <source>
        <dbReference type="ARBA" id="ARBA00022692"/>
    </source>
</evidence>
<feature type="transmembrane region" description="Helical" evidence="6">
    <location>
        <begin position="114"/>
        <end position="139"/>
    </location>
</feature>
<sequence length="764" mass="87200">MKPILKITKTELRQLFFSPIAWLIIVIFAFQTGLVFTSLYDGMVRRQLIGWKLWSATFSTFGGMQGTFTIVQQYLFLYIPLLTMGLMSREFSSGSIKLLYSSPLRSRQIVFGKYLALVIYALVLMAVLAVFSIFAICTIHKVDVPLILTGLLGLFLLTCAYAAIGLFMSSLTSYTVVSAMGTLAIFAVLNYVKTVGQDIEFVRDLTYWLAISGRCDTFISGMITSEDLLYFLIVICLFISFTIIKMQAARQKRSWVINSGKYAAVLVTGLMLGYFSAQPKLMGYYDATRTKTNTLTKSSQEVLSHLKDGMTIHTYTNMLDENFWIALPESYKIDVDRFKQYQRFKPGIKMKYHYYYHLTDNKLLNKQYPTLNGDQMIDTLTKMYDWKFDIYPYKHYSKDVELEAEKFHFVRHLKSDNGKEAFLRVYDDLQKLPSETEITAAFKRLVIDTLPTVGFLTGHGERRSDGEEDRGYNMFAQEKSFRYALINQGFDFQDVTLDQEIPEHIRILLVAEIRKPLTEEELARLNRYIAKGGNCIIAGEPGREAFMNPLSEPLGVSFLPGTLVKPGKKFQPDLLLLSPTPQSTKLAFHFRNIRQNEQLLPLSTASALQVSTNKGFEATTLFTSDSTGGWLEQQTTNFIDDSARLDPQAGEQEKPWPTVVALERTVNNKQQHIIVMGDADCFSNGELMMNRKDVPAANFNFISGIFYWLTNEELPVDMRRPNQPDRSLNLGKTSWAISKAGLKWLFPVLLTCCGMFIWIRRKSR</sequence>
<keyword evidence="9" id="KW-1185">Reference proteome</keyword>
<feature type="transmembrane region" description="Helical" evidence="6">
    <location>
        <begin position="260"/>
        <end position="277"/>
    </location>
</feature>
<dbReference type="RefSeq" id="WP_130539471.1">
    <property type="nucleotide sequence ID" value="NZ_CP042431.1"/>
</dbReference>
<evidence type="ECO:0000313" key="8">
    <source>
        <dbReference type="EMBL" id="RZS75063.1"/>
    </source>
</evidence>
<keyword evidence="4 6" id="KW-1133">Transmembrane helix</keyword>
<dbReference type="PANTHER" id="PTHR30294:SF29">
    <property type="entry name" value="MULTIDRUG ABC TRANSPORTER PERMEASE YBHS-RELATED"/>
    <property type="match status" value="1"/>
</dbReference>
<dbReference type="AlphaFoldDB" id="A0A4Q7N152"/>
<dbReference type="GO" id="GO:0005886">
    <property type="term" value="C:plasma membrane"/>
    <property type="evidence" value="ECO:0007669"/>
    <property type="project" value="UniProtKB-SubCell"/>
</dbReference>
<evidence type="ECO:0000256" key="5">
    <source>
        <dbReference type="ARBA" id="ARBA00023136"/>
    </source>
</evidence>
<proteinExistence type="predicted"/>